<reference evidence="7" key="1">
    <citation type="submission" date="2023-10" db="EMBL/GenBank/DDBJ databases">
        <title>Genome assembly of Pristionchus species.</title>
        <authorList>
            <person name="Yoshida K."/>
            <person name="Sommer R.J."/>
        </authorList>
    </citation>
    <scope>NUCLEOTIDE SEQUENCE</scope>
    <source>
        <strain evidence="7">RS5133</strain>
    </source>
</reference>
<dbReference type="AlphaFoldDB" id="A0AAV5VZ58"/>
<dbReference type="InterPro" id="IPR050382">
    <property type="entry name" value="MFS_Na/Anion_cotransporter"/>
</dbReference>
<comment type="subcellular location">
    <subcellularLocation>
        <location evidence="1">Membrane</location>
        <topology evidence="1">Multi-pass membrane protein</topology>
    </subcellularLocation>
</comment>
<organism evidence="7 8">
    <name type="scientific">Pristionchus fissidentatus</name>
    <dbReference type="NCBI Taxonomy" id="1538716"/>
    <lineage>
        <taxon>Eukaryota</taxon>
        <taxon>Metazoa</taxon>
        <taxon>Ecdysozoa</taxon>
        <taxon>Nematoda</taxon>
        <taxon>Chromadorea</taxon>
        <taxon>Rhabditida</taxon>
        <taxon>Rhabditina</taxon>
        <taxon>Diplogasteromorpha</taxon>
        <taxon>Diplogasteroidea</taxon>
        <taxon>Neodiplogasteridae</taxon>
        <taxon>Pristionchus</taxon>
    </lineage>
</organism>
<feature type="transmembrane region" description="Helical" evidence="5">
    <location>
        <begin position="41"/>
        <end position="60"/>
    </location>
</feature>
<gene>
    <name evidence="7" type="ORF">PFISCL1PPCAC_15314</name>
</gene>
<keyword evidence="8" id="KW-1185">Reference proteome</keyword>
<dbReference type="Pfam" id="PF07690">
    <property type="entry name" value="MFS_1"/>
    <property type="match status" value="1"/>
</dbReference>
<evidence type="ECO:0000256" key="4">
    <source>
        <dbReference type="ARBA" id="ARBA00023136"/>
    </source>
</evidence>
<comment type="caution">
    <text evidence="7">The sequence shown here is derived from an EMBL/GenBank/DDBJ whole genome shotgun (WGS) entry which is preliminary data.</text>
</comment>
<sequence>QGTLLWDSPMQSSLFSALYYGGLATIFISGPLADRFGPKKLLLGAIFVISCIVFLAPTLAKTNYWLYFVIRIMHGMAEGFIVPSVNALGSFWFAPIEKSSMAALYTSGVQISAATSPIIGSRLCGMKILEGWPLIFYLFGMMGFLWLLLCFFFVSDRPTENRWISHEEKNFLENSLNSTSTRTTVIPWKSIFTSTEVYACVFANFSMYFCTAIVLNFIPLYFK</sequence>
<evidence type="ECO:0000256" key="1">
    <source>
        <dbReference type="ARBA" id="ARBA00004141"/>
    </source>
</evidence>
<dbReference type="InterPro" id="IPR011701">
    <property type="entry name" value="MFS"/>
</dbReference>
<keyword evidence="3 5" id="KW-1133">Transmembrane helix</keyword>
<dbReference type="GO" id="GO:0006820">
    <property type="term" value="P:monoatomic anion transport"/>
    <property type="evidence" value="ECO:0007669"/>
    <property type="project" value="TreeGrafter"/>
</dbReference>
<dbReference type="SUPFAM" id="SSF103473">
    <property type="entry name" value="MFS general substrate transporter"/>
    <property type="match status" value="1"/>
</dbReference>
<proteinExistence type="predicted"/>
<dbReference type="GO" id="GO:0016020">
    <property type="term" value="C:membrane"/>
    <property type="evidence" value="ECO:0007669"/>
    <property type="project" value="UniProtKB-SubCell"/>
</dbReference>
<dbReference type="PANTHER" id="PTHR11662">
    <property type="entry name" value="SOLUTE CARRIER FAMILY 17"/>
    <property type="match status" value="1"/>
</dbReference>
<feature type="transmembrane region" description="Helical" evidence="5">
    <location>
        <begin position="12"/>
        <end position="29"/>
    </location>
</feature>
<evidence type="ECO:0000259" key="6">
    <source>
        <dbReference type="PROSITE" id="PS50850"/>
    </source>
</evidence>
<keyword evidence="4 5" id="KW-0472">Membrane</keyword>
<feature type="transmembrane region" description="Helical" evidence="5">
    <location>
        <begin position="132"/>
        <end position="154"/>
    </location>
</feature>
<dbReference type="InterPro" id="IPR020846">
    <property type="entry name" value="MFS_dom"/>
</dbReference>
<dbReference type="Gene3D" id="1.20.1250.20">
    <property type="entry name" value="MFS general substrate transporter like domains"/>
    <property type="match status" value="1"/>
</dbReference>
<dbReference type="InterPro" id="IPR036259">
    <property type="entry name" value="MFS_trans_sf"/>
</dbReference>
<name>A0AAV5VZ58_9BILA</name>
<evidence type="ECO:0000256" key="3">
    <source>
        <dbReference type="ARBA" id="ARBA00022989"/>
    </source>
</evidence>
<protein>
    <recommendedName>
        <fullName evidence="6">Major facilitator superfamily (MFS) profile domain-containing protein</fullName>
    </recommendedName>
</protein>
<evidence type="ECO:0000256" key="5">
    <source>
        <dbReference type="SAM" id="Phobius"/>
    </source>
</evidence>
<evidence type="ECO:0000313" key="7">
    <source>
        <dbReference type="EMBL" id="GMT24017.1"/>
    </source>
</evidence>
<feature type="domain" description="Major facilitator superfamily (MFS) profile" evidence="6">
    <location>
        <begin position="1"/>
        <end position="223"/>
    </location>
</feature>
<accession>A0AAV5VZ58</accession>
<feature type="non-terminal residue" evidence="7">
    <location>
        <position position="1"/>
    </location>
</feature>
<evidence type="ECO:0000313" key="8">
    <source>
        <dbReference type="Proteomes" id="UP001432322"/>
    </source>
</evidence>
<feature type="transmembrane region" description="Helical" evidence="5">
    <location>
        <begin position="72"/>
        <end position="94"/>
    </location>
</feature>
<dbReference type="PANTHER" id="PTHR11662:SF405">
    <property type="entry name" value="PROTEIN CBG12249"/>
    <property type="match status" value="1"/>
</dbReference>
<feature type="non-terminal residue" evidence="7">
    <location>
        <position position="223"/>
    </location>
</feature>
<dbReference type="Proteomes" id="UP001432322">
    <property type="component" value="Unassembled WGS sequence"/>
</dbReference>
<dbReference type="PROSITE" id="PS50850">
    <property type="entry name" value="MFS"/>
    <property type="match status" value="1"/>
</dbReference>
<dbReference type="EMBL" id="BTSY01000004">
    <property type="protein sequence ID" value="GMT24017.1"/>
    <property type="molecule type" value="Genomic_DNA"/>
</dbReference>
<keyword evidence="2 5" id="KW-0812">Transmembrane</keyword>
<dbReference type="GO" id="GO:0022857">
    <property type="term" value="F:transmembrane transporter activity"/>
    <property type="evidence" value="ECO:0007669"/>
    <property type="project" value="InterPro"/>
</dbReference>
<feature type="transmembrane region" description="Helical" evidence="5">
    <location>
        <begin position="197"/>
        <end position="222"/>
    </location>
</feature>
<evidence type="ECO:0000256" key="2">
    <source>
        <dbReference type="ARBA" id="ARBA00022692"/>
    </source>
</evidence>